<dbReference type="InterPro" id="IPR002549">
    <property type="entry name" value="AI-2E-like"/>
</dbReference>
<dbReference type="PANTHER" id="PTHR21716:SF53">
    <property type="entry name" value="PERMEASE PERM-RELATED"/>
    <property type="match status" value="1"/>
</dbReference>
<comment type="caution">
    <text evidence="9">The sequence shown here is derived from an EMBL/GenBank/DDBJ whole genome shotgun (WGS) entry which is preliminary data.</text>
</comment>
<feature type="transmembrane region" description="Helical" evidence="8">
    <location>
        <begin position="302"/>
        <end position="335"/>
    </location>
</feature>
<comment type="similarity">
    <text evidence="2">Belongs to the autoinducer-2 exporter (AI-2E) (TC 2.A.86) family.</text>
</comment>
<evidence type="ECO:0000313" key="9">
    <source>
        <dbReference type="EMBL" id="MPM06034.1"/>
    </source>
</evidence>
<feature type="transmembrane region" description="Helical" evidence="8">
    <location>
        <begin position="36"/>
        <end position="54"/>
    </location>
</feature>
<keyword evidence="4" id="KW-1003">Cell membrane</keyword>
<evidence type="ECO:0000256" key="4">
    <source>
        <dbReference type="ARBA" id="ARBA00022475"/>
    </source>
</evidence>
<feature type="transmembrane region" description="Helical" evidence="8">
    <location>
        <begin position="12"/>
        <end position="30"/>
    </location>
</feature>
<accession>A0A644WVE0</accession>
<evidence type="ECO:0000256" key="8">
    <source>
        <dbReference type="SAM" id="Phobius"/>
    </source>
</evidence>
<dbReference type="GO" id="GO:0055085">
    <property type="term" value="P:transmembrane transport"/>
    <property type="evidence" value="ECO:0007669"/>
    <property type="project" value="TreeGrafter"/>
</dbReference>
<evidence type="ECO:0000256" key="6">
    <source>
        <dbReference type="ARBA" id="ARBA00022989"/>
    </source>
</evidence>
<dbReference type="Pfam" id="PF01594">
    <property type="entry name" value="AI-2E_transport"/>
    <property type="match status" value="1"/>
</dbReference>
<keyword evidence="5 8" id="KW-0812">Transmembrane</keyword>
<protein>
    <recommendedName>
        <fullName evidence="10">Transport protein YhhT</fullName>
    </recommendedName>
</protein>
<dbReference type="GO" id="GO:0005886">
    <property type="term" value="C:plasma membrane"/>
    <property type="evidence" value="ECO:0007669"/>
    <property type="project" value="UniProtKB-SubCell"/>
</dbReference>
<keyword evidence="7 8" id="KW-0472">Membrane</keyword>
<feature type="transmembrane region" description="Helical" evidence="8">
    <location>
        <begin position="246"/>
        <end position="264"/>
    </location>
</feature>
<feature type="transmembrane region" description="Helical" evidence="8">
    <location>
        <begin position="66"/>
        <end position="88"/>
    </location>
</feature>
<sequence>MLVYKKYKKIINPILIIIVALIILALYIKIKTLNSIVNIIFIGFIFAYTLKPFRDGLSEKFKLNKRVASISIIIVIVFSLILLSYIIIPSILRESYNFGSILDNIDIYIKNIAKKMNLNDLSFFQGIYEQISEEANMFFAKISDNFLENLFLCFESLVSLAIIPIVTYYFLVDGDLIYNKLLLILPTEKRIIAKKVLNNLDKVLSRYIISQLLLSLIIGILTFIVLLILDVKFALILGIFNGILNIVPYFGPIIGGVPAIFIALMDSPNKALYTIIAVFLIQQIEGNILSPKITGDSTNMHPIIIIILLLVGEKLGGLIGMVIAVPIGVIVKVIYEDINDYLF</sequence>
<dbReference type="EMBL" id="VSSQ01001190">
    <property type="protein sequence ID" value="MPM06034.1"/>
    <property type="molecule type" value="Genomic_DNA"/>
</dbReference>
<evidence type="ECO:0000256" key="5">
    <source>
        <dbReference type="ARBA" id="ARBA00022692"/>
    </source>
</evidence>
<evidence type="ECO:0000256" key="7">
    <source>
        <dbReference type="ARBA" id="ARBA00023136"/>
    </source>
</evidence>
<keyword evidence="6 8" id="KW-1133">Transmembrane helix</keyword>
<evidence type="ECO:0000256" key="1">
    <source>
        <dbReference type="ARBA" id="ARBA00004651"/>
    </source>
</evidence>
<name>A0A644WVE0_9ZZZZ</name>
<dbReference type="AlphaFoldDB" id="A0A644WVE0"/>
<evidence type="ECO:0000256" key="2">
    <source>
        <dbReference type="ARBA" id="ARBA00009773"/>
    </source>
</evidence>
<comment type="subcellular location">
    <subcellularLocation>
        <location evidence="1">Cell membrane</location>
        <topology evidence="1">Multi-pass membrane protein</topology>
    </subcellularLocation>
</comment>
<evidence type="ECO:0000256" key="3">
    <source>
        <dbReference type="ARBA" id="ARBA00022448"/>
    </source>
</evidence>
<evidence type="ECO:0008006" key="10">
    <source>
        <dbReference type="Google" id="ProtNLM"/>
    </source>
</evidence>
<organism evidence="9">
    <name type="scientific">bioreactor metagenome</name>
    <dbReference type="NCBI Taxonomy" id="1076179"/>
    <lineage>
        <taxon>unclassified sequences</taxon>
        <taxon>metagenomes</taxon>
        <taxon>ecological metagenomes</taxon>
    </lineage>
</organism>
<dbReference type="PANTHER" id="PTHR21716">
    <property type="entry name" value="TRANSMEMBRANE PROTEIN"/>
    <property type="match status" value="1"/>
</dbReference>
<feature type="transmembrane region" description="Helical" evidence="8">
    <location>
        <begin position="212"/>
        <end position="240"/>
    </location>
</feature>
<proteinExistence type="inferred from homology"/>
<feature type="transmembrane region" description="Helical" evidence="8">
    <location>
        <begin position="149"/>
        <end position="171"/>
    </location>
</feature>
<reference evidence="9" key="1">
    <citation type="submission" date="2019-08" db="EMBL/GenBank/DDBJ databases">
        <authorList>
            <person name="Kucharzyk K."/>
            <person name="Murdoch R.W."/>
            <person name="Higgins S."/>
            <person name="Loffler F."/>
        </authorList>
    </citation>
    <scope>NUCLEOTIDE SEQUENCE</scope>
</reference>
<gene>
    <name evidence="9" type="ORF">SDC9_52329</name>
</gene>
<keyword evidence="3" id="KW-0813">Transport</keyword>